<sequence>MTIIKAIYTVLKLSNQQHVHCVDKCHDCSASTDLSRTTGH</sequence>
<organism evidence="1 2">
    <name type="scientific">Nezara viridula</name>
    <name type="common">Southern green stink bug</name>
    <name type="synonym">Cimex viridulus</name>
    <dbReference type="NCBI Taxonomy" id="85310"/>
    <lineage>
        <taxon>Eukaryota</taxon>
        <taxon>Metazoa</taxon>
        <taxon>Ecdysozoa</taxon>
        <taxon>Arthropoda</taxon>
        <taxon>Hexapoda</taxon>
        <taxon>Insecta</taxon>
        <taxon>Pterygota</taxon>
        <taxon>Neoptera</taxon>
        <taxon>Paraneoptera</taxon>
        <taxon>Hemiptera</taxon>
        <taxon>Heteroptera</taxon>
        <taxon>Panheteroptera</taxon>
        <taxon>Pentatomomorpha</taxon>
        <taxon>Pentatomoidea</taxon>
        <taxon>Pentatomidae</taxon>
        <taxon>Pentatominae</taxon>
        <taxon>Nezara</taxon>
    </lineage>
</organism>
<reference evidence="1" key="1">
    <citation type="submission" date="2022-01" db="EMBL/GenBank/DDBJ databases">
        <authorList>
            <person name="King R."/>
        </authorList>
    </citation>
    <scope>NUCLEOTIDE SEQUENCE</scope>
</reference>
<evidence type="ECO:0000313" key="2">
    <source>
        <dbReference type="Proteomes" id="UP001152798"/>
    </source>
</evidence>
<dbReference type="Proteomes" id="UP001152798">
    <property type="component" value="Chromosome 5"/>
</dbReference>
<proteinExistence type="predicted"/>
<dbReference type="AlphaFoldDB" id="A0A9P0HG89"/>
<name>A0A9P0HG89_NEZVI</name>
<protein>
    <submittedName>
        <fullName evidence="1">Uncharacterized protein</fullName>
    </submittedName>
</protein>
<gene>
    <name evidence="1" type="ORF">NEZAVI_LOCUS10331</name>
</gene>
<accession>A0A9P0HG89</accession>
<keyword evidence="2" id="KW-1185">Reference proteome</keyword>
<evidence type="ECO:0000313" key="1">
    <source>
        <dbReference type="EMBL" id="CAH1401272.1"/>
    </source>
</evidence>
<dbReference type="EMBL" id="OV725081">
    <property type="protein sequence ID" value="CAH1401272.1"/>
    <property type="molecule type" value="Genomic_DNA"/>
</dbReference>